<gene>
    <name evidence="1" type="ORF">Eta_001</name>
</gene>
<dbReference type="GeneID" id="15957296"/>
<dbReference type="Pfam" id="PF10930">
    <property type="entry name" value="DUF2737"/>
    <property type="match status" value="1"/>
</dbReference>
<evidence type="ECO:0000313" key="2">
    <source>
        <dbReference type="Proteomes" id="UP000014420"/>
    </source>
</evidence>
<protein>
    <submittedName>
        <fullName evidence="1">Uncharacterized protein</fullName>
    </submittedName>
</protein>
<name>R9W069_9CAUD</name>
<dbReference type="EMBL" id="KC460990">
    <property type="protein sequence ID" value="AGN89447.1"/>
    <property type="molecule type" value="Genomic_DNA"/>
</dbReference>
<keyword evidence="2" id="KW-1185">Reference proteome</keyword>
<dbReference type="RefSeq" id="YP_008130285.1">
    <property type="nucleotide sequence ID" value="NC_021563.1"/>
</dbReference>
<sequence length="59" mass="6852">MNLDTEYALQRYSSMGARELCAGNKQGYKEPTKQELLKRNSFPSVNENRHLNKLYPSCK</sequence>
<dbReference type="InterPro" id="IPR020295">
    <property type="entry name" value="DUF2737"/>
</dbReference>
<evidence type="ECO:0000313" key="1">
    <source>
        <dbReference type="EMBL" id="AGN89447.1"/>
    </source>
</evidence>
<accession>R9W069</accession>
<organism evidence="1 2">
    <name type="scientific">Serratia phage Eta</name>
    <dbReference type="NCBI Taxonomy" id="1282995"/>
    <lineage>
        <taxon>Viruses</taxon>
        <taxon>Duplodnaviria</taxon>
        <taxon>Heunggongvirae</taxon>
        <taxon>Uroviricota</taxon>
        <taxon>Caudoviricetes</taxon>
        <taxon>Sarkviridae</taxon>
        <taxon>Seretavirus</taxon>
        <taxon>Seretavirus eta</taxon>
    </lineage>
</organism>
<dbReference type="Proteomes" id="UP000014420">
    <property type="component" value="Segment"/>
</dbReference>
<dbReference type="KEGG" id="vg:15957296"/>
<reference evidence="1 2" key="1">
    <citation type="journal article" date="2014" name="Virol. J.">
        <title>The genome and proteome of Serratia bacteriophage ? which forms unstable lysogens.</title>
        <authorList>
            <person name="Denyes J.M."/>
            <person name="Krell P.J."/>
            <person name="Manderville R.A."/>
            <person name="Ackermann H.W."/>
            <person name="She Y.M."/>
            <person name="Kropinski A.M."/>
        </authorList>
    </citation>
    <scope>NUCLEOTIDE SEQUENCE [LARGE SCALE GENOMIC DNA]</scope>
</reference>
<proteinExistence type="predicted"/>